<feature type="compositionally biased region" description="Basic and acidic residues" evidence="5">
    <location>
        <begin position="221"/>
        <end position="230"/>
    </location>
</feature>
<dbReference type="PROSITE" id="PS50977">
    <property type="entry name" value="HTH_TETR_2"/>
    <property type="match status" value="1"/>
</dbReference>
<dbReference type="Pfam" id="PF17932">
    <property type="entry name" value="TetR_C_24"/>
    <property type="match status" value="1"/>
</dbReference>
<dbReference type="InterPro" id="IPR036271">
    <property type="entry name" value="Tet_transcr_reg_TetR-rel_C_sf"/>
</dbReference>
<evidence type="ECO:0000256" key="2">
    <source>
        <dbReference type="ARBA" id="ARBA00023125"/>
    </source>
</evidence>
<dbReference type="Pfam" id="PF00440">
    <property type="entry name" value="TetR_N"/>
    <property type="match status" value="1"/>
</dbReference>
<proteinExistence type="predicted"/>
<name>A0ABV8UJ89_9PROT</name>
<reference evidence="8" key="1">
    <citation type="journal article" date="2019" name="Int. J. Syst. Evol. Microbiol.">
        <title>The Global Catalogue of Microorganisms (GCM) 10K type strain sequencing project: providing services to taxonomists for standard genome sequencing and annotation.</title>
        <authorList>
            <consortium name="The Broad Institute Genomics Platform"/>
            <consortium name="The Broad Institute Genome Sequencing Center for Infectious Disease"/>
            <person name="Wu L."/>
            <person name="Ma J."/>
        </authorList>
    </citation>
    <scope>NUCLEOTIDE SEQUENCE [LARGE SCALE GENOMIC DNA]</scope>
    <source>
        <strain evidence="8">CECT 8472</strain>
    </source>
</reference>
<dbReference type="RefSeq" id="WP_382421658.1">
    <property type="nucleotide sequence ID" value="NZ_JBHSCW010000003.1"/>
</dbReference>
<dbReference type="SUPFAM" id="SSF46689">
    <property type="entry name" value="Homeodomain-like"/>
    <property type="match status" value="1"/>
</dbReference>
<sequence>MSFISDSPSPPLPLWKRQRHERLLTAAIEILSRQPAEDLSMDQLARAAGVGKATLYRYFEGREALLRACLEKVVADLGQRIEQIEESSLPPLTRFQEIVDCMTRVFSQHFLPLRMLMRSQNELEESWRQSVHQARMTLVSVLQRNFERGHQSGDYRAVDSELLAHLVMGMIRSGVTHVSSRELEGLVAGITDYAACGFAVCSPRQARLSGQRNSSAMASPEVEKDENVKG</sequence>
<evidence type="ECO:0000256" key="5">
    <source>
        <dbReference type="SAM" id="MobiDB-lite"/>
    </source>
</evidence>
<keyword evidence="8" id="KW-1185">Reference proteome</keyword>
<accession>A0ABV8UJ89</accession>
<dbReference type="InterPro" id="IPR001647">
    <property type="entry name" value="HTH_TetR"/>
</dbReference>
<organism evidence="7 8">
    <name type="scientific">Fodinicurvata halophila</name>
    <dbReference type="NCBI Taxonomy" id="1419723"/>
    <lineage>
        <taxon>Bacteria</taxon>
        <taxon>Pseudomonadati</taxon>
        <taxon>Pseudomonadota</taxon>
        <taxon>Alphaproteobacteria</taxon>
        <taxon>Rhodospirillales</taxon>
        <taxon>Rhodovibrionaceae</taxon>
        <taxon>Fodinicurvata</taxon>
    </lineage>
</organism>
<dbReference type="Proteomes" id="UP001595799">
    <property type="component" value="Unassembled WGS sequence"/>
</dbReference>
<dbReference type="PANTHER" id="PTHR30055:SF234">
    <property type="entry name" value="HTH-TYPE TRANSCRIPTIONAL REGULATOR BETI"/>
    <property type="match status" value="1"/>
</dbReference>
<dbReference type="InterPro" id="IPR009057">
    <property type="entry name" value="Homeodomain-like_sf"/>
</dbReference>
<evidence type="ECO:0000256" key="3">
    <source>
        <dbReference type="ARBA" id="ARBA00023163"/>
    </source>
</evidence>
<gene>
    <name evidence="7" type="ORF">ACFOW6_07190</name>
</gene>
<dbReference type="Gene3D" id="1.10.357.10">
    <property type="entry name" value="Tetracycline Repressor, domain 2"/>
    <property type="match status" value="1"/>
</dbReference>
<dbReference type="PRINTS" id="PR00455">
    <property type="entry name" value="HTHTETR"/>
</dbReference>
<dbReference type="SUPFAM" id="SSF48498">
    <property type="entry name" value="Tetracyclin repressor-like, C-terminal domain"/>
    <property type="match status" value="1"/>
</dbReference>
<dbReference type="InterPro" id="IPR050109">
    <property type="entry name" value="HTH-type_TetR-like_transc_reg"/>
</dbReference>
<protein>
    <submittedName>
        <fullName evidence="7">TetR/AcrR family transcriptional regulator</fullName>
    </submittedName>
</protein>
<feature type="domain" description="HTH tetR-type" evidence="6">
    <location>
        <begin position="17"/>
        <end position="77"/>
    </location>
</feature>
<evidence type="ECO:0000313" key="7">
    <source>
        <dbReference type="EMBL" id="MFC4351323.1"/>
    </source>
</evidence>
<feature type="DNA-binding region" description="H-T-H motif" evidence="4">
    <location>
        <begin position="40"/>
        <end position="59"/>
    </location>
</feature>
<keyword evidence="3" id="KW-0804">Transcription</keyword>
<dbReference type="InterPro" id="IPR041490">
    <property type="entry name" value="KstR2_TetR_C"/>
</dbReference>
<dbReference type="PANTHER" id="PTHR30055">
    <property type="entry name" value="HTH-TYPE TRANSCRIPTIONAL REGULATOR RUTR"/>
    <property type="match status" value="1"/>
</dbReference>
<dbReference type="EMBL" id="JBHSCW010000003">
    <property type="protein sequence ID" value="MFC4351323.1"/>
    <property type="molecule type" value="Genomic_DNA"/>
</dbReference>
<evidence type="ECO:0000259" key="6">
    <source>
        <dbReference type="PROSITE" id="PS50977"/>
    </source>
</evidence>
<evidence type="ECO:0000256" key="4">
    <source>
        <dbReference type="PROSITE-ProRule" id="PRU00335"/>
    </source>
</evidence>
<feature type="region of interest" description="Disordered" evidence="5">
    <location>
        <begin position="209"/>
        <end position="230"/>
    </location>
</feature>
<keyword evidence="1" id="KW-0805">Transcription regulation</keyword>
<keyword evidence="2 4" id="KW-0238">DNA-binding</keyword>
<evidence type="ECO:0000313" key="8">
    <source>
        <dbReference type="Proteomes" id="UP001595799"/>
    </source>
</evidence>
<evidence type="ECO:0000256" key="1">
    <source>
        <dbReference type="ARBA" id="ARBA00023015"/>
    </source>
</evidence>
<comment type="caution">
    <text evidence="7">The sequence shown here is derived from an EMBL/GenBank/DDBJ whole genome shotgun (WGS) entry which is preliminary data.</text>
</comment>
<dbReference type="Gene3D" id="1.10.10.60">
    <property type="entry name" value="Homeodomain-like"/>
    <property type="match status" value="1"/>
</dbReference>